<dbReference type="PANTHER" id="PTHR48007">
    <property type="entry name" value="LEUCINE-RICH REPEAT RECEPTOR-LIKE PROTEIN KINASE PXC1"/>
    <property type="match status" value="1"/>
</dbReference>
<dbReference type="GO" id="GO:0004672">
    <property type="term" value="F:protein kinase activity"/>
    <property type="evidence" value="ECO:0007669"/>
    <property type="project" value="InterPro"/>
</dbReference>
<evidence type="ECO:0000313" key="2">
    <source>
        <dbReference type="EMBL" id="MQM05708.1"/>
    </source>
</evidence>
<comment type="caution">
    <text evidence="2">The sequence shown here is derived from an EMBL/GenBank/DDBJ whole genome shotgun (WGS) entry which is preliminary data.</text>
</comment>
<dbReference type="Gene3D" id="3.30.200.20">
    <property type="entry name" value="Phosphorylase Kinase, domain 1"/>
    <property type="match status" value="1"/>
</dbReference>
<name>A0A843WG40_COLES</name>
<dbReference type="InterPro" id="IPR000719">
    <property type="entry name" value="Prot_kinase_dom"/>
</dbReference>
<dbReference type="Gene3D" id="1.10.510.10">
    <property type="entry name" value="Transferase(Phosphotransferase) domain 1"/>
    <property type="match status" value="1"/>
</dbReference>
<dbReference type="EMBL" id="NMUH01003465">
    <property type="protein sequence ID" value="MQM05708.1"/>
    <property type="molecule type" value="Genomic_DNA"/>
</dbReference>
<gene>
    <name evidence="2" type="ORF">Taro_038523</name>
</gene>
<dbReference type="InterPro" id="IPR046959">
    <property type="entry name" value="PRK1-6/SRF4-like"/>
</dbReference>
<sequence length="340" mass="36843">MTERYSTSVLGCSGVRSTFLLGVQFCSVFGARFCSSRSGIVYKVVVGRGAAVAVRRLSEAEDGGGGEVAWRRRREFESEAMAIGRVRHPNVVGLRAYYYAPDEKLLVYDYISNGSLHAALHGGSLNPSQPPLHWAARLKIVQGAARGLAYIHECSPRKYVHGNIKSSKVLLDEDLHSYISGFGLTRLIAATNKSSSHSAARKLSSGSAHLVASGIGPKLSTNSPSSSYLAPEARLTGAGMSQKCDIYSFGIVLLEVLTGRLPGLRPEHDNMDLESFVRIAFKEERALSEIVDPALLHEVYAKKQVLAVFHVALGCTETDPDMRPRMRSVSESLDHVGGPN</sequence>
<dbReference type="PROSITE" id="PS50011">
    <property type="entry name" value="PROTEIN_KINASE_DOM"/>
    <property type="match status" value="1"/>
</dbReference>
<organism evidence="2 3">
    <name type="scientific">Colocasia esculenta</name>
    <name type="common">Wild taro</name>
    <name type="synonym">Arum esculentum</name>
    <dbReference type="NCBI Taxonomy" id="4460"/>
    <lineage>
        <taxon>Eukaryota</taxon>
        <taxon>Viridiplantae</taxon>
        <taxon>Streptophyta</taxon>
        <taxon>Embryophyta</taxon>
        <taxon>Tracheophyta</taxon>
        <taxon>Spermatophyta</taxon>
        <taxon>Magnoliopsida</taxon>
        <taxon>Liliopsida</taxon>
        <taxon>Araceae</taxon>
        <taxon>Aroideae</taxon>
        <taxon>Colocasieae</taxon>
        <taxon>Colocasia</taxon>
    </lineage>
</organism>
<dbReference type="InterPro" id="IPR011009">
    <property type="entry name" value="Kinase-like_dom_sf"/>
</dbReference>
<proteinExistence type="predicted"/>
<reference evidence="2" key="1">
    <citation type="submission" date="2017-07" db="EMBL/GenBank/DDBJ databases">
        <title>Taro Niue Genome Assembly and Annotation.</title>
        <authorList>
            <person name="Atibalentja N."/>
            <person name="Keating K."/>
            <person name="Fields C.J."/>
        </authorList>
    </citation>
    <scope>NUCLEOTIDE SEQUENCE</scope>
    <source>
        <strain evidence="2">Niue_2</strain>
        <tissue evidence="2">Leaf</tissue>
    </source>
</reference>
<dbReference type="SUPFAM" id="SSF56112">
    <property type="entry name" value="Protein kinase-like (PK-like)"/>
    <property type="match status" value="1"/>
</dbReference>
<dbReference type="GO" id="GO:0005524">
    <property type="term" value="F:ATP binding"/>
    <property type="evidence" value="ECO:0007669"/>
    <property type="project" value="InterPro"/>
</dbReference>
<dbReference type="PANTHER" id="PTHR48007:SF8">
    <property type="entry name" value="RECEPTOR PROTEIN KINASE-LIKE PROTEIN ZAR1"/>
    <property type="match status" value="1"/>
</dbReference>
<dbReference type="Proteomes" id="UP000652761">
    <property type="component" value="Unassembled WGS sequence"/>
</dbReference>
<dbReference type="AlphaFoldDB" id="A0A843WG40"/>
<evidence type="ECO:0000313" key="3">
    <source>
        <dbReference type="Proteomes" id="UP000652761"/>
    </source>
</evidence>
<evidence type="ECO:0000259" key="1">
    <source>
        <dbReference type="PROSITE" id="PS50011"/>
    </source>
</evidence>
<dbReference type="OrthoDB" id="1911848at2759"/>
<protein>
    <recommendedName>
        <fullName evidence="1">Protein kinase domain-containing protein</fullName>
    </recommendedName>
</protein>
<feature type="domain" description="Protein kinase" evidence="1">
    <location>
        <begin position="27"/>
        <end position="340"/>
    </location>
</feature>
<keyword evidence="3" id="KW-1185">Reference proteome</keyword>
<dbReference type="Pfam" id="PF00069">
    <property type="entry name" value="Pkinase"/>
    <property type="match status" value="1"/>
</dbReference>
<accession>A0A843WG40</accession>